<keyword evidence="1" id="KW-1133">Transmembrane helix</keyword>
<dbReference type="EMBL" id="MEHA01000019">
    <property type="protein sequence ID" value="ODR47746.1"/>
    <property type="molecule type" value="Genomic_DNA"/>
</dbReference>
<evidence type="ECO:0000313" key="9">
    <source>
        <dbReference type="Proteomes" id="UP000095003"/>
    </source>
</evidence>
<keyword evidence="1" id="KW-0472">Membrane</keyword>
<dbReference type="RefSeq" id="WP_009255173.1">
    <property type="nucleotide sequence ID" value="NZ_BAABXS010000001.1"/>
</dbReference>
<feature type="transmembrane region" description="Helical" evidence="1">
    <location>
        <begin position="82"/>
        <end position="108"/>
    </location>
</feature>
<gene>
    <name evidence="3" type="ORF">BEH84_02971</name>
    <name evidence="4" type="ORF">BEI59_22265</name>
    <name evidence="2" type="ORF">BEI61_00697</name>
    <name evidence="5" type="ORF">BEI63_09725</name>
</gene>
<reference evidence="4 7" key="3">
    <citation type="submission" date="2016-08" db="EMBL/GenBank/DDBJ databases">
        <authorList>
            <person name="Seilhamer J.J."/>
        </authorList>
    </citation>
    <scope>NUCLEOTIDE SEQUENCE [LARGE SCALE GENOMIC DNA]</scope>
    <source>
        <strain evidence="4 7">NML150140-1</strain>
    </source>
</reference>
<name>A0A1E3UCU7_9FIRM</name>
<dbReference type="Proteomes" id="UP000095003">
    <property type="component" value="Unassembled WGS sequence"/>
</dbReference>
<feature type="transmembrane region" description="Helical" evidence="1">
    <location>
        <begin position="39"/>
        <end position="70"/>
    </location>
</feature>
<evidence type="ECO:0000313" key="6">
    <source>
        <dbReference type="Proteomes" id="UP000094067"/>
    </source>
</evidence>
<dbReference type="EMBL" id="MEHD01000020">
    <property type="protein sequence ID" value="ODR58155.1"/>
    <property type="molecule type" value="Genomic_DNA"/>
</dbReference>
<sequence>MDNYNNGPIPPYQNNNSGYPPYYTPPTRHPGSSFATASMILGIIAIISAFFGTVYPPIICGGLAVILGLLSKGNDKAMLPNAKVGVLTAILGIVVNVLVVGSVIIMLFTNPSYKEDFHRQLNQYSEYFYGESFDDMWNQIEEGTNRY</sequence>
<evidence type="ECO:0000313" key="7">
    <source>
        <dbReference type="Proteomes" id="UP000094271"/>
    </source>
</evidence>
<evidence type="ECO:0000313" key="8">
    <source>
        <dbReference type="Proteomes" id="UP000094869"/>
    </source>
</evidence>
<dbReference type="Proteomes" id="UP000094271">
    <property type="component" value="Unassembled WGS sequence"/>
</dbReference>
<reference evidence="6 9" key="1">
    <citation type="submission" date="2016-07" db="EMBL/GenBank/DDBJ databases">
        <title>Characterization of isolates of Eisenbergiella tayi derived from blood cultures, using whole genome sequencing.</title>
        <authorList>
            <person name="Burdz T."/>
            <person name="Wiebe D."/>
            <person name="Huynh C."/>
            <person name="Bernard K."/>
        </authorList>
    </citation>
    <scope>NUCLEOTIDE SEQUENCE [LARGE SCALE GENOMIC DNA]</scope>
    <source>
        <strain evidence="2 6">NML 110608</strain>
        <strain evidence="3 9">NML 120489</strain>
    </source>
</reference>
<dbReference type="AlphaFoldDB" id="A0A1E3UCU7"/>
<evidence type="ECO:0000313" key="5">
    <source>
        <dbReference type="EMBL" id="ODR58155.1"/>
    </source>
</evidence>
<dbReference type="Proteomes" id="UP000094067">
    <property type="component" value="Unassembled WGS sequence"/>
</dbReference>
<protein>
    <recommendedName>
        <fullName evidence="10">DUF4190 domain-containing protein</fullName>
    </recommendedName>
</protein>
<proteinExistence type="predicted"/>
<dbReference type="GeneID" id="93303315"/>
<evidence type="ECO:0000313" key="2">
    <source>
        <dbReference type="EMBL" id="ODM09068.1"/>
    </source>
</evidence>
<dbReference type="EMBL" id="MCGI01000003">
    <property type="protein sequence ID" value="ODM10542.1"/>
    <property type="molecule type" value="Genomic_DNA"/>
</dbReference>
<keyword evidence="8" id="KW-1185">Reference proteome</keyword>
<evidence type="ECO:0000256" key="1">
    <source>
        <dbReference type="SAM" id="Phobius"/>
    </source>
</evidence>
<comment type="caution">
    <text evidence="4">The sequence shown here is derived from an EMBL/GenBank/DDBJ whole genome shotgun (WGS) entry which is preliminary data.</text>
</comment>
<accession>A0A1E3UCU7</accession>
<evidence type="ECO:0000313" key="3">
    <source>
        <dbReference type="EMBL" id="ODM10542.1"/>
    </source>
</evidence>
<evidence type="ECO:0000313" key="4">
    <source>
        <dbReference type="EMBL" id="ODR47746.1"/>
    </source>
</evidence>
<dbReference type="Proteomes" id="UP000094869">
    <property type="component" value="Unassembled WGS sequence"/>
</dbReference>
<evidence type="ECO:0008006" key="10">
    <source>
        <dbReference type="Google" id="ProtNLM"/>
    </source>
</evidence>
<keyword evidence="1" id="KW-0812">Transmembrane</keyword>
<dbReference type="EMBL" id="MCGH01000001">
    <property type="protein sequence ID" value="ODM09068.1"/>
    <property type="molecule type" value="Genomic_DNA"/>
</dbReference>
<dbReference type="OrthoDB" id="2003853at2"/>
<reference evidence="5 8" key="2">
    <citation type="submission" date="2016-08" db="EMBL/GenBank/DDBJ databases">
        <title>Characterization of Isolates of Eisenbergiella tayi Derived from Blood Cultures, Using Whole Genome Sequencing.</title>
        <authorList>
            <person name="Bernier A.-M."/>
            <person name="Burdz T."/>
            <person name="Wiebe D."/>
            <person name="Bernard K."/>
        </authorList>
    </citation>
    <scope>NUCLEOTIDE SEQUENCE [LARGE SCALE GENOMIC DNA]</scope>
    <source>
        <strain evidence="5 8">NML120146</strain>
    </source>
</reference>
<organism evidence="4 7">
    <name type="scientific">Eisenbergiella tayi</name>
    <dbReference type="NCBI Taxonomy" id="1432052"/>
    <lineage>
        <taxon>Bacteria</taxon>
        <taxon>Bacillati</taxon>
        <taxon>Bacillota</taxon>
        <taxon>Clostridia</taxon>
        <taxon>Lachnospirales</taxon>
        <taxon>Lachnospiraceae</taxon>
        <taxon>Eisenbergiella</taxon>
    </lineage>
</organism>